<name>A0AAV2VJK0_9VIBR</name>
<dbReference type="AlphaFoldDB" id="A0AAV2VJK0"/>
<dbReference type="Proteomes" id="UP000018211">
    <property type="component" value="Unassembled WGS sequence"/>
</dbReference>
<accession>A0AAV2VJK0</accession>
<sequence length="328" mass="35665">MTDESAPLVEDLEPELEASVSEEAVSEEPVLEEPESIELDDADLGEFDEDAALDAMADEPAPLAEDLVSEISDDEENEPESIQLDDSDLGEYDEAAALQDAFSLSEDTPTAPVTEDDLSQFDESATMATLLSEPDEGAIGGFDEPLDSKVVDSAGMDIDAMLETGEDWNGFNLTPEQQASISEDVPDEEKEVWGAAETLEEPKVDEEDWADQPDLSNEGDADQKFMSVDELMAQVEREEAESGDKPDPDAEALELDVGLDEFPDVLGNVEPFDVDSNSEAAGKLDLAKIYVEMNDTDGAIKLLEEAIVYGDDEVRREAKSLIDKLNEN</sequence>
<evidence type="ECO:0000313" key="2">
    <source>
        <dbReference type="EMBL" id="CCO44706.1"/>
    </source>
</evidence>
<organism evidence="2 3">
    <name type="scientific">Vibrio nigripulchritudo SOn1</name>
    <dbReference type="NCBI Taxonomy" id="1238450"/>
    <lineage>
        <taxon>Bacteria</taxon>
        <taxon>Pseudomonadati</taxon>
        <taxon>Pseudomonadota</taxon>
        <taxon>Gammaproteobacteria</taxon>
        <taxon>Vibrionales</taxon>
        <taxon>Vibrionaceae</taxon>
        <taxon>Vibrio</taxon>
    </lineage>
</organism>
<gene>
    <name evidence="2" type="ORF">VIBNISOn1_120008</name>
</gene>
<dbReference type="EMBL" id="CAOF01000024">
    <property type="protein sequence ID" value="CCO44706.1"/>
    <property type="molecule type" value="Genomic_DNA"/>
</dbReference>
<evidence type="ECO:0000256" key="1">
    <source>
        <dbReference type="SAM" id="MobiDB-lite"/>
    </source>
</evidence>
<proteinExistence type="predicted"/>
<feature type="compositionally biased region" description="Polar residues" evidence="1">
    <location>
        <begin position="171"/>
        <end position="181"/>
    </location>
</feature>
<feature type="compositionally biased region" description="Low complexity" evidence="1">
    <location>
        <begin position="53"/>
        <end position="66"/>
    </location>
</feature>
<protein>
    <recommendedName>
        <fullName evidence="4">AAA ATPase</fullName>
    </recommendedName>
</protein>
<evidence type="ECO:0008006" key="4">
    <source>
        <dbReference type="Google" id="ProtNLM"/>
    </source>
</evidence>
<feature type="region of interest" description="Disordered" evidence="1">
    <location>
        <begin position="1"/>
        <end position="89"/>
    </location>
</feature>
<dbReference type="NCBIfam" id="TIGR03504">
    <property type="entry name" value="FimV_Cterm"/>
    <property type="match status" value="1"/>
</dbReference>
<evidence type="ECO:0000313" key="3">
    <source>
        <dbReference type="Proteomes" id="UP000018211"/>
    </source>
</evidence>
<feature type="region of interest" description="Disordered" evidence="1">
    <location>
        <begin position="167"/>
        <end position="251"/>
    </location>
</feature>
<reference evidence="2 3" key="1">
    <citation type="journal article" date="2013" name="ISME J.">
        <title>Comparative genomics of pathogenic lineages of Vibrio nigripulchritudo identifies virulence-associated traits.</title>
        <authorList>
            <person name="Goudenege D."/>
            <person name="Labreuche Y."/>
            <person name="Krin E."/>
            <person name="Ansquer D."/>
            <person name="Mangenot S."/>
            <person name="Calteau A."/>
            <person name="Medigue C."/>
            <person name="Mazel D."/>
            <person name="Polz M.F."/>
            <person name="Le Roux F."/>
        </authorList>
    </citation>
    <scope>NUCLEOTIDE SEQUENCE [LARGE SCALE GENOMIC DNA]</scope>
    <source>
        <strain evidence="2 3">SOn1</strain>
    </source>
</reference>
<comment type="caution">
    <text evidence="2">The sequence shown here is derived from an EMBL/GenBank/DDBJ whole genome shotgun (WGS) entry which is preliminary data.</text>
</comment>
<feature type="compositionally biased region" description="Acidic residues" evidence="1">
    <location>
        <begin position="67"/>
        <end position="89"/>
    </location>
</feature>
<feature type="compositionally biased region" description="Acidic residues" evidence="1">
    <location>
        <begin position="24"/>
        <end position="52"/>
    </location>
</feature>
<feature type="compositionally biased region" description="Basic and acidic residues" evidence="1">
    <location>
        <begin position="235"/>
        <end position="248"/>
    </location>
</feature>
<dbReference type="InterPro" id="IPR038440">
    <property type="entry name" value="FimV_C_sf"/>
</dbReference>
<dbReference type="InterPro" id="IPR020011">
    <property type="entry name" value="FimV_C"/>
</dbReference>
<dbReference type="Gene3D" id="1.20.58.2200">
    <property type="match status" value="1"/>
</dbReference>